<name>A0A7W3TYV3_9LACO</name>
<organism evidence="2 3">
    <name type="scientific">Limosilactobacillus fastidiosus</name>
    <dbReference type="NCBI Taxonomy" id="2759855"/>
    <lineage>
        <taxon>Bacteria</taxon>
        <taxon>Bacillati</taxon>
        <taxon>Bacillota</taxon>
        <taxon>Bacilli</taxon>
        <taxon>Lactobacillales</taxon>
        <taxon>Lactobacillaceae</taxon>
        <taxon>Limosilactobacillus</taxon>
    </lineage>
</organism>
<dbReference type="EMBL" id="JACIUZ010000041">
    <property type="protein sequence ID" value="MBB1063480.1"/>
    <property type="molecule type" value="Genomic_DNA"/>
</dbReference>
<reference evidence="3 4" key="1">
    <citation type="submission" date="2020-07" db="EMBL/GenBank/DDBJ databases">
        <title>Description of Limosilactobacillus balticus sp. nov., Limosilactobacillus agrestis sp. nov., Limosilactobacillus albertensis sp. nov., Limosilactobacillus rudii sp. nov., Limosilactobacillus fastidiosus sp. nov., five novel Limosilactobacillus species isolated from the vertebrate gastrointestinal tract, and proposal of 6 subspecies of Limosilactobacillus reuteri adapted to the gastrointestinal tract of specific vertebrate hosts.</title>
        <authorList>
            <person name="Li F."/>
            <person name="Cheng C."/>
            <person name="Zheng J."/>
            <person name="Quevedo R.M."/>
            <person name="Li J."/>
            <person name="Roos S."/>
            <person name="Gaenzle M.G."/>
            <person name="Walter J."/>
        </authorList>
    </citation>
    <scope>NUCLEOTIDE SEQUENCE [LARGE SCALE GENOMIC DNA]</scope>
    <source>
        <strain evidence="2 3">WF-MA3-C</strain>
        <strain evidence="1 4">WF-MO7-1</strain>
    </source>
</reference>
<evidence type="ECO:0000313" key="4">
    <source>
        <dbReference type="Proteomes" id="UP000544052"/>
    </source>
</evidence>
<comment type="caution">
    <text evidence="2">The sequence shown here is derived from an EMBL/GenBank/DDBJ whole genome shotgun (WGS) entry which is preliminary data.</text>
</comment>
<dbReference type="AlphaFoldDB" id="A0A7W3TYV3"/>
<evidence type="ECO:0000313" key="2">
    <source>
        <dbReference type="EMBL" id="MBB1085828.1"/>
    </source>
</evidence>
<dbReference type="Proteomes" id="UP000518255">
    <property type="component" value="Unassembled WGS sequence"/>
</dbReference>
<keyword evidence="4" id="KW-1185">Reference proteome</keyword>
<dbReference type="RefSeq" id="WP_182580739.1">
    <property type="nucleotide sequence ID" value="NZ_JACIUY010000048.1"/>
</dbReference>
<accession>A0A7W3TYV3</accession>
<dbReference type="EMBL" id="JACIUY010000048">
    <property type="protein sequence ID" value="MBB1085828.1"/>
    <property type="molecule type" value="Genomic_DNA"/>
</dbReference>
<sequence>MTLKETASQPNIVAAKIIAISNKKVTVVTEEGYLLMIPLTKEYRQDKTILESLKDILRAGIWIPVNKKLRKLFSYDWLTGPVPVPAKVNN</sequence>
<evidence type="ECO:0000313" key="1">
    <source>
        <dbReference type="EMBL" id="MBB1063480.1"/>
    </source>
</evidence>
<dbReference type="Proteomes" id="UP000544052">
    <property type="component" value="Unassembled WGS sequence"/>
</dbReference>
<gene>
    <name evidence="2" type="ORF">H5R63_03325</name>
    <name evidence="1" type="ORF">H5R64_06875</name>
</gene>
<proteinExistence type="predicted"/>
<evidence type="ECO:0000313" key="3">
    <source>
        <dbReference type="Proteomes" id="UP000518255"/>
    </source>
</evidence>
<protein>
    <submittedName>
        <fullName evidence="2">Uncharacterized protein</fullName>
    </submittedName>
</protein>